<keyword evidence="12" id="KW-1185">Reference proteome</keyword>
<keyword evidence="7" id="KW-0496">Mitochondrion</keyword>
<evidence type="ECO:0000313" key="12">
    <source>
        <dbReference type="Proteomes" id="UP000291116"/>
    </source>
</evidence>
<keyword evidence="6 10" id="KW-1133">Transmembrane helix</keyword>
<evidence type="ECO:0000256" key="9">
    <source>
        <dbReference type="SAM" id="MobiDB-lite"/>
    </source>
</evidence>
<evidence type="ECO:0000256" key="5">
    <source>
        <dbReference type="ARBA" id="ARBA00022970"/>
    </source>
</evidence>
<feature type="compositionally biased region" description="Low complexity" evidence="9">
    <location>
        <begin position="31"/>
        <end position="57"/>
    </location>
</feature>
<evidence type="ECO:0000256" key="6">
    <source>
        <dbReference type="ARBA" id="ARBA00022989"/>
    </source>
</evidence>
<comment type="similarity">
    <text evidence="2">Belongs to the sideroflexin family.</text>
</comment>
<feature type="region of interest" description="Disordered" evidence="9">
    <location>
        <begin position="27"/>
        <end position="57"/>
    </location>
</feature>
<evidence type="ECO:0000256" key="3">
    <source>
        <dbReference type="ARBA" id="ARBA00022448"/>
    </source>
</evidence>
<evidence type="ECO:0000313" key="11">
    <source>
        <dbReference type="EMBL" id="VEU41127.1"/>
    </source>
</evidence>
<name>A0A448ZGE0_9STRA</name>
<dbReference type="PANTHER" id="PTHR11153">
    <property type="entry name" value="SIDEROFLEXIN"/>
    <property type="match status" value="1"/>
</dbReference>
<evidence type="ECO:0000256" key="7">
    <source>
        <dbReference type="ARBA" id="ARBA00023128"/>
    </source>
</evidence>
<evidence type="ECO:0000256" key="2">
    <source>
        <dbReference type="ARBA" id="ARBA00005974"/>
    </source>
</evidence>
<feature type="transmembrane region" description="Helical" evidence="10">
    <location>
        <begin position="372"/>
        <end position="394"/>
    </location>
</feature>
<dbReference type="OrthoDB" id="6608471at2759"/>
<protein>
    <recommendedName>
        <fullName evidence="13">Sidoreflexin</fullName>
    </recommendedName>
</protein>
<keyword evidence="5" id="KW-0029">Amino-acid transport</keyword>
<keyword evidence="8 10" id="KW-0472">Membrane</keyword>
<evidence type="ECO:0000256" key="10">
    <source>
        <dbReference type="SAM" id="Phobius"/>
    </source>
</evidence>
<dbReference type="PANTHER" id="PTHR11153:SF8">
    <property type="entry name" value="SIDEROFLEXIN-1"/>
    <property type="match status" value="1"/>
</dbReference>
<evidence type="ECO:0000256" key="8">
    <source>
        <dbReference type="ARBA" id="ARBA00023136"/>
    </source>
</evidence>
<comment type="subcellular location">
    <subcellularLocation>
        <location evidence="1">Mitochondrion membrane</location>
        <topology evidence="1">Multi-pass membrane protein</topology>
    </subcellularLocation>
</comment>
<dbReference type="EMBL" id="CAACVS010000335">
    <property type="protein sequence ID" value="VEU41127.1"/>
    <property type="molecule type" value="Genomic_DNA"/>
</dbReference>
<evidence type="ECO:0008006" key="13">
    <source>
        <dbReference type="Google" id="ProtNLM"/>
    </source>
</evidence>
<dbReference type="InterPro" id="IPR004686">
    <property type="entry name" value="Mtc"/>
</dbReference>
<dbReference type="Pfam" id="PF03820">
    <property type="entry name" value="SFXNs"/>
    <property type="match status" value="1"/>
</dbReference>
<evidence type="ECO:0000256" key="1">
    <source>
        <dbReference type="ARBA" id="ARBA00004225"/>
    </source>
</evidence>
<gene>
    <name evidence="11" type="ORF">PSNMU_V1.4_AUG-EV-PASAV3_0080930</name>
</gene>
<feature type="transmembrane region" description="Helical" evidence="10">
    <location>
        <begin position="194"/>
        <end position="217"/>
    </location>
</feature>
<dbReference type="Proteomes" id="UP000291116">
    <property type="component" value="Unassembled WGS sequence"/>
</dbReference>
<dbReference type="GO" id="GO:0005743">
    <property type="term" value="C:mitochondrial inner membrane"/>
    <property type="evidence" value="ECO:0007669"/>
    <property type="project" value="TreeGrafter"/>
</dbReference>
<accession>A0A448ZGE0</accession>
<sequence length="430" mass="46486">MISVRSTAAYVRRSVFATAGVKRNIRHSKKSTISSTPSKVEQQAASPPSSSASGEGSGGVPVLASLAAAASGVGVVGAAALAVEQSTADTCPPYTSRGGAQRFDQETFGGRFARMLLACDPTLLLCGDETILAARERLTEAAERESNSNNANNLFSTKESRSLWESKRVVESALHPDTGEFIPRPFRMSGYVPYNGPICVSMVASTSTIPLLFWSWVNQSQNALVNYYNRNASSPMTNETLMKSYTAAVGSALVVAFGLSTFVQKRYPPAKAKELMKYVAFPSAVVASSLNCYVVRSPEIDTGVPLTDQEGNKVVLPDKSENTSQIAARRGVESTTASRALLQAPVYFFPSLLMGSLPPLKRFLEQHPRTRVPVTTFLVLVSFGLGLPATIAIFPQVAEIKSSDVEEKYRHLIDPKTQKPYEVFYYNKGL</sequence>
<dbReference type="GO" id="GO:0015075">
    <property type="term" value="F:monoatomic ion transmembrane transporter activity"/>
    <property type="evidence" value="ECO:0007669"/>
    <property type="project" value="InterPro"/>
</dbReference>
<keyword evidence="4 10" id="KW-0812">Transmembrane</keyword>
<evidence type="ECO:0000256" key="4">
    <source>
        <dbReference type="ARBA" id="ARBA00022692"/>
    </source>
</evidence>
<feature type="transmembrane region" description="Helical" evidence="10">
    <location>
        <begin position="245"/>
        <end position="263"/>
    </location>
</feature>
<dbReference type="AlphaFoldDB" id="A0A448ZGE0"/>
<reference evidence="11 12" key="1">
    <citation type="submission" date="2019-01" db="EMBL/GenBank/DDBJ databases">
        <authorList>
            <person name="Ferrante I. M."/>
        </authorList>
    </citation>
    <scope>NUCLEOTIDE SEQUENCE [LARGE SCALE GENOMIC DNA]</scope>
    <source>
        <strain evidence="11 12">B856</strain>
    </source>
</reference>
<dbReference type="GO" id="GO:0140300">
    <property type="term" value="P:serine import into mitochondrion"/>
    <property type="evidence" value="ECO:0007669"/>
    <property type="project" value="TreeGrafter"/>
</dbReference>
<organism evidence="11 12">
    <name type="scientific">Pseudo-nitzschia multistriata</name>
    <dbReference type="NCBI Taxonomy" id="183589"/>
    <lineage>
        <taxon>Eukaryota</taxon>
        <taxon>Sar</taxon>
        <taxon>Stramenopiles</taxon>
        <taxon>Ochrophyta</taxon>
        <taxon>Bacillariophyta</taxon>
        <taxon>Bacillariophyceae</taxon>
        <taxon>Bacillariophycidae</taxon>
        <taxon>Bacillariales</taxon>
        <taxon>Bacillariaceae</taxon>
        <taxon>Pseudo-nitzschia</taxon>
    </lineage>
</organism>
<keyword evidence="3" id="KW-0813">Transport</keyword>
<proteinExistence type="inferred from homology"/>